<evidence type="ECO:0000256" key="7">
    <source>
        <dbReference type="ARBA" id="ARBA00023065"/>
    </source>
</evidence>
<feature type="compositionally biased region" description="Acidic residues" evidence="13">
    <location>
        <begin position="199"/>
        <end position="208"/>
    </location>
</feature>
<dbReference type="InterPro" id="IPR020903">
    <property type="entry name" value="ENaC_CS"/>
</dbReference>
<evidence type="ECO:0000256" key="3">
    <source>
        <dbReference type="ARBA" id="ARBA00022461"/>
    </source>
</evidence>
<dbReference type="PANTHER" id="PTHR11690">
    <property type="entry name" value="AMILORIDE-SENSITIVE SODIUM CHANNEL-RELATED"/>
    <property type="match status" value="1"/>
</dbReference>
<dbReference type="GO" id="GO:0015280">
    <property type="term" value="F:ligand-gated sodium channel activity"/>
    <property type="evidence" value="ECO:0007669"/>
    <property type="project" value="TreeGrafter"/>
</dbReference>
<dbReference type="OrthoDB" id="6087775at2759"/>
<evidence type="ECO:0000256" key="12">
    <source>
        <dbReference type="RuleBase" id="RU000679"/>
    </source>
</evidence>
<dbReference type="PROSITE" id="PS01206">
    <property type="entry name" value="ASC"/>
    <property type="match status" value="1"/>
</dbReference>
<feature type="compositionally biased region" description="Acidic residues" evidence="13">
    <location>
        <begin position="223"/>
        <end position="233"/>
    </location>
</feature>
<evidence type="ECO:0000313" key="15">
    <source>
        <dbReference type="Proteomes" id="UP001165740"/>
    </source>
</evidence>
<evidence type="ECO:0000256" key="8">
    <source>
        <dbReference type="ARBA" id="ARBA00023136"/>
    </source>
</evidence>
<evidence type="ECO:0000256" key="10">
    <source>
        <dbReference type="ARBA" id="ARBA00023201"/>
    </source>
</evidence>
<dbReference type="InterPro" id="IPR001873">
    <property type="entry name" value="ENaC"/>
</dbReference>
<feature type="compositionally biased region" description="Basic and acidic residues" evidence="13">
    <location>
        <begin position="209"/>
        <end position="222"/>
    </location>
</feature>
<dbReference type="Gene3D" id="1.10.287.770">
    <property type="entry name" value="YojJ-like"/>
    <property type="match status" value="1"/>
</dbReference>
<dbReference type="GeneID" id="106076120"/>
<evidence type="ECO:0000256" key="5">
    <source>
        <dbReference type="ARBA" id="ARBA00022989"/>
    </source>
</evidence>
<dbReference type="FunFam" id="1.10.287.770:FF:000001">
    <property type="entry name" value="Acid-sensing ion channel subunit 1"/>
    <property type="match status" value="1"/>
</dbReference>
<keyword evidence="7 12" id="KW-0406">Ion transport</keyword>
<feature type="compositionally biased region" description="Polar residues" evidence="13">
    <location>
        <begin position="1"/>
        <end position="11"/>
    </location>
</feature>
<evidence type="ECO:0000256" key="14">
    <source>
        <dbReference type="SAM" id="Phobius"/>
    </source>
</evidence>
<evidence type="ECO:0000256" key="1">
    <source>
        <dbReference type="ARBA" id="ARBA00004141"/>
    </source>
</evidence>
<dbReference type="Pfam" id="PF00858">
    <property type="entry name" value="ASC"/>
    <property type="match status" value="1"/>
</dbReference>
<evidence type="ECO:0000256" key="4">
    <source>
        <dbReference type="ARBA" id="ARBA00022692"/>
    </source>
</evidence>
<dbReference type="PRINTS" id="PR01078">
    <property type="entry name" value="AMINACHANNEL"/>
</dbReference>
<feature type="region of interest" description="Disordered" evidence="13">
    <location>
        <begin position="1"/>
        <end position="26"/>
    </location>
</feature>
<keyword evidence="11 12" id="KW-0407">Ion channel</keyword>
<organism evidence="15 16">
    <name type="scientific">Biomphalaria glabrata</name>
    <name type="common">Bloodfluke planorb</name>
    <name type="synonym">Freshwater snail</name>
    <dbReference type="NCBI Taxonomy" id="6526"/>
    <lineage>
        <taxon>Eukaryota</taxon>
        <taxon>Metazoa</taxon>
        <taxon>Spiralia</taxon>
        <taxon>Lophotrochozoa</taxon>
        <taxon>Mollusca</taxon>
        <taxon>Gastropoda</taxon>
        <taxon>Heterobranchia</taxon>
        <taxon>Euthyneura</taxon>
        <taxon>Panpulmonata</taxon>
        <taxon>Hygrophila</taxon>
        <taxon>Lymnaeoidea</taxon>
        <taxon>Planorbidae</taxon>
        <taxon>Biomphalaria</taxon>
    </lineage>
</organism>
<feature type="region of interest" description="Disordered" evidence="13">
    <location>
        <begin position="192"/>
        <end position="234"/>
    </location>
</feature>
<reference evidence="16" key="1">
    <citation type="submission" date="2025-08" db="UniProtKB">
        <authorList>
            <consortium name="RefSeq"/>
        </authorList>
    </citation>
    <scope>IDENTIFICATION</scope>
</reference>
<keyword evidence="8 14" id="KW-0472">Membrane</keyword>
<name>A0A9W3AHD4_BIOGL</name>
<dbReference type="Gene3D" id="2.60.470.10">
    <property type="entry name" value="Acid-sensing ion channels like domains"/>
    <property type="match status" value="1"/>
</dbReference>
<evidence type="ECO:0000256" key="2">
    <source>
        <dbReference type="ARBA" id="ARBA00022448"/>
    </source>
</evidence>
<sequence length="622" mass="71150">MKSRANVNLSSKLDEVQPKRSESKVIMTGFTRGTSTQELRKEMYDPSADECDGTEASVTTCDSVSGTSRAPSLPRGFTMIFYKYGSRASLNGVPFIMQSRNVTVKFMWSVLLAAAIGASIFHLYYLFSSYYEYQKYSQVNLKFDSLEFPAVTLCNVNMMRMSQRNLASDEIQKLFQTYDKVYPSSGTFVSQITPTNDNSESDNPDSDLSDSHPDFLVKRSSESSDDPGEEPDMSDPLLLQWVREKQQALCEHCNYCWDQGQLKNSSLYEVDDYFKYLFNKQSLKRREILGHQLSGMIRMCSFAGRMCGHELFKRVVSPQYGNCYTLEHKDFVSRKSGPTGGLEIIISLETDEYTPAITPGVGARVIVHEPGTAPFFDDNDMAVSPGMHTFIALKKVEIERIGDPYSSCTPETMQINGYKYTKPACQNECEQKHIIEKCNCYDSELALSYNPNLSQCKKKDRMCLYKVRCELEANKNACDCKSLCRESTYEKTIATLQWPTESYVDYIRPEICNLTNPPDICKQNESKKAFRDELVKLNIYYEDLNYEVLTDQPNYQMSNLLSDIGGSIGLWIGLSVLSLFELLHLFLELIRYFTWRKWRKRVEKRKREALAAIQAKSDLPKD</sequence>
<keyword evidence="2 12" id="KW-0813">Transport</keyword>
<evidence type="ECO:0000256" key="13">
    <source>
        <dbReference type="SAM" id="MobiDB-lite"/>
    </source>
</evidence>
<keyword evidence="9" id="KW-0325">Glycoprotein</keyword>
<dbReference type="PANTHER" id="PTHR11690:SF248">
    <property type="entry name" value="PICKPOCKET 17, ISOFORM A"/>
    <property type="match status" value="1"/>
</dbReference>
<comment type="subcellular location">
    <subcellularLocation>
        <location evidence="1">Membrane</location>
        <topology evidence="1">Multi-pass membrane protein</topology>
    </subcellularLocation>
</comment>
<keyword evidence="4 12" id="KW-0812">Transmembrane</keyword>
<protein>
    <submittedName>
        <fullName evidence="16">Degenerin unc-8-like isoform X1</fullName>
    </submittedName>
</protein>
<comment type="similarity">
    <text evidence="12">Belongs to the amiloride-sensitive sodium channel (TC 1.A.6) family.</text>
</comment>
<keyword evidence="6" id="KW-0915">Sodium</keyword>
<evidence type="ECO:0000256" key="6">
    <source>
        <dbReference type="ARBA" id="ARBA00023053"/>
    </source>
</evidence>
<keyword evidence="3 12" id="KW-0894">Sodium channel</keyword>
<dbReference type="OMA" id="NAMENGF"/>
<proteinExistence type="inferred from homology"/>
<evidence type="ECO:0000256" key="9">
    <source>
        <dbReference type="ARBA" id="ARBA00023180"/>
    </source>
</evidence>
<feature type="transmembrane region" description="Helical" evidence="14">
    <location>
        <begin position="106"/>
        <end position="127"/>
    </location>
</feature>
<keyword evidence="15" id="KW-1185">Reference proteome</keyword>
<gene>
    <name evidence="16" type="primary">LOC106076120</name>
</gene>
<keyword evidence="10 12" id="KW-0739">Sodium transport</keyword>
<dbReference type="AlphaFoldDB" id="A0A9W3AHD4"/>
<feature type="transmembrane region" description="Helical" evidence="14">
    <location>
        <begin position="568"/>
        <end position="590"/>
    </location>
</feature>
<evidence type="ECO:0000256" key="11">
    <source>
        <dbReference type="ARBA" id="ARBA00023303"/>
    </source>
</evidence>
<evidence type="ECO:0000313" key="16">
    <source>
        <dbReference type="RefSeq" id="XP_055886560.1"/>
    </source>
</evidence>
<dbReference type="GO" id="GO:0005886">
    <property type="term" value="C:plasma membrane"/>
    <property type="evidence" value="ECO:0007669"/>
    <property type="project" value="TreeGrafter"/>
</dbReference>
<accession>A0A9W3AHD4</accession>
<dbReference type="RefSeq" id="XP_055886560.1">
    <property type="nucleotide sequence ID" value="XM_056030585.1"/>
</dbReference>
<feature type="compositionally biased region" description="Basic and acidic residues" evidence="13">
    <location>
        <begin position="12"/>
        <end position="23"/>
    </location>
</feature>
<dbReference type="Proteomes" id="UP001165740">
    <property type="component" value="Chromosome 5"/>
</dbReference>
<keyword evidence="5 14" id="KW-1133">Transmembrane helix</keyword>